<dbReference type="RefSeq" id="WP_335958512.1">
    <property type="nucleotide sequence ID" value="NZ_JAXBLX010000002.1"/>
</dbReference>
<organism evidence="2 3">
    <name type="scientific">Halalkalibacter kiskunsagensis</name>
    <dbReference type="NCBI Taxonomy" id="1548599"/>
    <lineage>
        <taxon>Bacteria</taxon>
        <taxon>Bacillati</taxon>
        <taxon>Bacillota</taxon>
        <taxon>Bacilli</taxon>
        <taxon>Bacillales</taxon>
        <taxon>Bacillaceae</taxon>
        <taxon>Halalkalibacter</taxon>
    </lineage>
</organism>
<dbReference type="CDD" id="cd02199">
    <property type="entry name" value="YjgF_YER057c_UK114_like_1"/>
    <property type="match status" value="1"/>
</dbReference>
<dbReference type="Proteomes" id="UP001589838">
    <property type="component" value="Unassembled WGS sequence"/>
</dbReference>
<accession>A0ABV6KD70</accession>
<dbReference type="InterPro" id="IPR035959">
    <property type="entry name" value="RutC-like_sf"/>
</dbReference>
<proteinExistence type="predicted"/>
<dbReference type="Pfam" id="PF14588">
    <property type="entry name" value="YjgF_endoribonc"/>
    <property type="match status" value="1"/>
</dbReference>
<dbReference type="EMBL" id="JBHLUX010000030">
    <property type="protein sequence ID" value="MFC0471259.1"/>
    <property type="molecule type" value="Genomic_DNA"/>
</dbReference>
<dbReference type="Gene3D" id="3.30.1330.40">
    <property type="entry name" value="RutC-like"/>
    <property type="match status" value="1"/>
</dbReference>
<dbReference type="SUPFAM" id="SSF55298">
    <property type="entry name" value="YjgF-like"/>
    <property type="match status" value="1"/>
</dbReference>
<keyword evidence="3" id="KW-1185">Reference proteome</keyword>
<dbReference type="PANTHER" id="PTHR43760:SF1">
    <property type="entry name" value="ENDORIBONUCLEASE L-PSP_CHORISMATE MUTASE-LIKE DOMAIN-CONTAINING PROTEIN"/>
    <property type="match status" value="1"/>
</dbReference>
<name>A0ABV6KD70_9BACI</name>
<sequence>MKIEEKISQRELVLPVLPKQSGNYLLAKQVGNLLYISGITSKFNGVVQYKGKVGDSLTVDEGYEAARICALNHLAVIESVVGDFNKVKQVVKLVGYVNCTENFSDIPQVVNGASDLFIDLYGESGKHARCAVGVQSLPGNASVETDLIVELFE</sequence>
<evidence type="ECO:0000259" key="1">
    <source>
        <dbReference type="Pfam" id="PF14588"/>
    </source>
</evidence>
<gene>
    <name evidence="2" type="ORF">ACFFHM_12375</name>
</gene>
<dbReference type="PANTHER" id="PTHR43760">
    <property type="entry name" value="ENDORIBONUCLEASE-RELATED"/>
    <property type="match status" value="1"/>
</dbReference>
<feature type="domain" description="Endoribonuclease L-PSP/chorismate mutase-like" evidence="1">
    <location>
        <begin position="10"/>
        <end position="146"/>
    </location>
</feature>
<comment type="caution">
    <text evidence="2">The sequence shown here is derived from an EMBL/GenBank/DDBJ whole genome shotgun (WGS) entry which is preliminary data.</text>
</comment>
<dbReference type="InterPro" id="IPR013813">
    <property type="entry name" value="Endoribo_LPSP/chorism_mut-like"/>
</dbReference>
<protein>
    <submittedName>
        <fullName evidence="2">RidA family protein</fullName>
    </submittedName>
</protein>
<evidence type="ECO:0000313" key="2">
    <source>
        <dbReference type="EMBL" id="MFC0471259.1"/>
    </source>
</evidence>
<reference evidence="2 3" key="1">
    <citation type="submission" date="2024-09" db="EMBL/GenBank/DDBJ databases">
        <authorList>
            <person name="Sun Q."/>
            <person name="Mori K."/>
        </authorList>
    </citation>
    <scope>NUCLEOTIDE SEQUENCE [LARGE SCALE GENOMIC DNA]</scope>
    <source>
        <strain evidence="2 3">NCAIM B.02610</strain>
    </source>
</reference>
<evidence type="ECO:0000313" key="3">
    <source>
        <dbReference type="Proteomes" id="UP001589838"/>
    </source>
</evidence>